<feature type="domain" description="Cyclin-like" evidence="6">
    <location>
        <begin position="207"/>
        <end position="289"/>
    </location>
</feature>
<dbReference type="EMBL" id="JAJJMB010016658">
    <property type="protein sequence ID" value="KAI3845599.1"/>
    <property type="molecule type" value="Genomic_DNA"/>
</dbReference>
<comment type="caution">
    <text evidence="8">The sequence shown here is derived from an EMBL/GenBank/DDBJ whole genome shotgun (WGS) entry which is preliminary data.</text>
</comment>
<evidence type="ECO:0000256" key="3">
    <source>
        <dbReference type="ARBA" id="ARBA00023127"/>
    </source>
</evidence>
<dbReference type="InterPro" id="IPR036915">
    <property type="entry name" value="Cyclin-like_sf"/>
</dbReference>
<gene>
    <name evidence="8" type="ORF">MKW98_031221</name>
</gene>
<dbReference type="SMART" id="SM01332">
    <property type="entry name" value="Cyclin_C"/>
    <property type="match status" value="1"/>
</dbReference>
<reference evidence="8" key="1">
    <citation type="submission" date="2022-04" db="EMBL/GenBank/DDBJ databases">
        <title>A functionally conserved STORR gene fusion in Papaver species that diverged 16.8 million years ago.</title>
        <authorList>
            <person name="Catania T."/>
        </authorList>
    </citation>
    <scope>NUCLEOTIDE SEQUENCE</scope>
    <source>
        <strain evidence="8">S-188037</strain>
    </source>
</reference>
<dbReference type="GO" id="GO:0010332">
    <property type="term" value="P:response to gamma radiation"/>
    <property type="evidence" value="ECO:0007669"/>
    <property type="project" value="UniProtKB-ARBA"/>
</dbReference>
<keyword evidence="4" id="KW-0131">Cell cycle</keyword>
<keyword evidence="3 5" id="KW-0195">Cyclin</keyword>
<evidence type="ECO:0000313" key="8">
    <source>
        <dbReference type="EMBL" id="KAI3845599.1"/>
    </source>
</evidence>
<proteinExistence type="inferred from homology"/>
<dbReference type="Proteomes" id="UP001202328">
    <property type="component" value="Unassembled WGS sequence"/>
</dbReference>
<dbReference type="Pfam" id="PF00134">
    <property type="entry name" value="Cyclin_N"/>
    <property type="match status" value="1"/>
</dbReference>
<dbReference type="InterPro" id="IPR039361">
    <property type="entry name" value="Cyclin"/>
</dbReference>
<dbReference type="Pfam" id="PF02984">
    <property type="entry name" value="Cyclin_C"/>
    <property type="match status" value="1"/>
</dbReference>
<dbReference type="SUPFAM" id="SSF47954">
    <property type="entry name" value="Cyclin-like"/>
    <property type="match status" value="2"/>
</dbReference>
<dbReference type="GO" id="GO:0016538">
    <property type="term" value="F:cyclin-dependent protein serine/threonine kinase regulator activity"/>
    <property type="evidence" value="ECO:0007669"/>
    <property type="project" value="InterPro"/>
</dbReference>
<evidence type="ECO:0000256" key="1">
    <source>
        <dbReference type="ARBA" id="ARBA00006955"/>
    </source>
</evidence>
<dbReference type="GO" id="GO:0051301">
    <property type="term" value="P:cell division"/>
    <property type="evidence" value="ECO:0007669"/>
    <property type="project" value="UniProtKB-KW"/>
</dbReference>
<dbReference type="InterPro" id="IPR013763">
    <property type="entry name" value="Cyclin-like_dom"/>
</dbReference>
<dbReference type="GO" id="GO:0044772">
    <property type="term" value="P:mitotic cell cycle phase transition"/>
    <property type="evidence" value="ECO:0007669"/>
    <property type="project" value="InterPro"/>
</dbReference>
<comment type="similarity">
    <text evidence="1">Belongs to the cyclin family. Cyclin AB subfamily.</text>
</comment>
<accession>A0AAD4S0B9</accession>
<keyword evidence="9" id="KW-1185">Reference proteome</keyword>
<dbReference type="FunFam" id="1.10.472.10:FF:000032">
    <property type="entry name" value="G2/mitotic-specific cyclin-1"/>
    <property type="match status" value="1"/>
</dbReference>
<evidence type="ECO:0000256" key="2">
    <source>
        <dbReference type="ARBA" id="ARBA00022618"/>
    </source>
</evidence>
<evidence type="ECO:0000256" key="4">
    <source>
        <dbReference type="ARBA" id="ARBA00023306"/>
    </source>
</evidence>
<evidence type="ECO:0000256" key="5">
    <source>
        <dbReference type="RuleBase" id="RU000383"/>
    </source>
</evidence>
<organism evidence="8 9">
    <name type="scientific">Papaver atlanticum</name>
    <dbReference type="NCBI Taxonomy" id="357466"/>
    <lineage>
        <taxon>Eukaryota</taxon>
        <taxon>Viridiplantae</taxon>
        <taxon>Streptophyta</taxon>
        <taxon>Embryophyta</taxon>
        <taxon>Tracheophyta</taxon>
        <taxon>Spermatophyta</taxon>
        <taxon>Magnoliopsida</taxon>
        <taxon>Ranunculales</taxon>
        <taxon>Papaveraceae</taxon>
        <taxon>Papaveroideae</taxon>
        <taxon>Papaver</taxon>
    </lineage>
</organism>
<feature type="domain" description="Cyclin C-terminal" evidence="7">
    <location>
        <begin position="203"/>
        <end position="319"/>
    </location>
</feature>
<feature type="domain" description="Cyclin-like" evidence="6">
    <location>
        <begin position="110"/>
        <end position="194"/>
    </location>
</feature>
<dbReference type="InterPro" id="IPR004367">
    <property type="entry name" value="Cyclin_C-dom"/>
</dbReference>
<dbReference type="InterPro" id="IPR006671">
    <property type="entry name" value="Cyclin_N"/>
</dbReference>
<dbReference type="PIRSF" id="PIRSF001771">
    <property type="entry name" value="Cyclin_A_B_D_E"/>
    <property type="match status" value="1"/>
</dbReference>
<sequence length="324" mass="37006">MHPQLIKQSPSETQKVSALAQRRIIVVKRNKPEKKVYTRVPAVRIKPCGDVSNKFITDIDREDVDNPLAAVEYVDELYRFYKLSEGSSQVRDYMHMQSEIDVSMRMELVDLLVATHDLLNLPPEALYLAVHIVDRYLSVNLVSRNEFRLVGFSALVIAGKYEDDFVPPVEEYVSLADGDFSKRQILAMENSILEKLGWTLTVPTAYHFLVRFIKAAVADKELENMVFFLAELGLMQYAMLQYSPSMFAASCVYAANCALKKTPFWNETFKNYTGFCECQLIECARQLESFHSEAAQHELQTVYKNTQVVNCSASTHNLLFVLID</sequence>
<evidence type="ECO:0000259" key="7">
    <source>
        <dbReference type="SMART" id="SM01332"/>
    </source>
</evidence>
<name>A0AAD4S0B9_9MAGN</name>
<dbReference type="InterPro" id="IPR046965">
    <property type="entry name" value="Cyclin_A/B-like"/>
</dbReference>
<evidence type="ECO:0000259" key="6">
    <source>
        <dbReference type="SMART" id="SM00385"/>
    </source>
</evidence>
<protein>
    <submittedName>
        <fullName evidence="8">Uncharacterized protein</fullName>
    </submittedName>
</protein>
<dbReference type="PANTHER" id="PTHR10177">
    <property type="entry name" value="CYCLINS"/>
    <property type="match status" value="1"/>
</dbReference>
<evidence type="ECO:0000313" key="9">
    <source>
        <dbReference type="Proteomes" id="UP001202328"/>
    </source>
</evidence>
<keyword evidence="2" id="KW-0132">Cell division</keyword>
<dbReference type="SMART" id="SM00385">
    <property type="entry name" value="CYCLIN"/>
    <property type="match status" value="2"/>
</dbReference>
<dbReference type="AlphaFoldDB" id="A0AAD4S0B9"/>
<dbReference type="Gene3D" id="1.10.472.10">
    <property type="entry name" value="Cyclin-like"/>
    <property type="match status" value="2"/>
</dbReference>